<keyword evidence="1 4" id="KW-0808">Transferase</keyword>
<organism evidence="4 5">
    <name type="scientific">Mycobacterium basiliense</name>
    <dbReference type="NCBI Taxonomy" id="2094119"/>
    <lineage>
        <taxon>Bacteria</taxon>
        <taxon>Bacillati</taxon>
        <taxon>Actinomycetota</taxon>
        <taxon>Actinomycetes</taxon>
        <taxon>Mycobacteriales</taxon>
        <taxon>Mycobacteriaceae</taxon>
        <taxon>Mycobacterium</taxon>
    </lineage>
</organism>
<name>A0A3S4FM36_9MYCO</name>
<dbReference type="EC" id="2.3.1.-" evidence="4"/>
<dbReference type="EMBL" id="LR130759">
    <property type="protein sequence ID" value="VDM88311.1"/>
    <property type="molecule type" value="Genomic_DNA"/>
</dbReference>
<feature type="domain" description="N-acetyltransferase" evidence="3">
    <location>
        <begin position="1"/>
        <end position="165"/>
    </location>
</feature>
<reference evidence="5" key="1">
    <citation type="submission" date="2018-02" db="EMBL/GenBank/DDBJ databases">
        <authorList>
            <person name="Seth-Smith MB H."/>
            <person name="Seth-Smith H."/>
        </authorList>
    </citation>
    <scope>NUCLEOTIDE SEQUENCE [LARGE SCALE GENOMIC DNA]</scope>
</reference>
<accession>A0A3S4FM36</accession>
<dbReference type="Proteomes" id="UP000269998">
    <property type="component" value="Chromosome"/>
</dbReference>
<dbReference type="GO" id="GO:0006508">
    <property type="term" value="P:proteolysis"/>
    <property type="evidence" value="ECO:0007669"/>
    <property type="project" value="UniProtKB-KW"/>
</dbReference>
<dbReference type="InterPro" id="IPR000182">
    <property type="entry name" value="GNAT_dom"/>
</dbReference>
<dbReference type="Gene3D" id="3.40.630.30">
    <property type="match status" value="1"/>
</dbReference>
<dbReference type="KEGG" id="mbai:MB901379_01868"/>
<keyword evidence="5" id="KW-1185">Reference proteome</keyword>
<dbReference type="SUPFAM" id="SSF55729">
    <property type="entry name" value="Acyl-CoA N-acyltransferases (Nat)"/>
    <property type="match status" value="1"/>
</dbReference>
<evidence type="ECO:0000256" key="2">
    <source>
        <dbReference type="ARBA" id="ARBA00023315"/>
    </source>
</evidence>
<keyword evidence="4" id="KW-0378">Hydrolase</keyword>
<dbReference type="AlphaFoldDB" id="A0A3S4FM36"/>
<dbReference type="PROSITE" id="PS51186">
    <property type="entry name" value="GNAT"/>
    <property type="match status" value="1"/>
</dbReference>
<dbReference type="InterPro" id="IPR016181">
    <property type="entry name" value="Acyl_CoA_acyltransferase"/>
</dbReference>
<evidence type="ECO:0000313" key="5">
    <source>
        <dbReference type="Proteomes" id="UP000269998"/>
    </source>
</evidence>
<dbReference type="PANTHER" id="PTHR43877">
    <property type="entry name" value="AMINOALKYLPHOSPHONATE N-ACETYLTRANSFERASE-RELATED-RELATED"/>
    <property type="match status" value="1"/>
</dbReference>
<sequence>MDIAAADPLDAAELAAVAARTFPLACPASVAAEHVASFIEAHLSVTRFDEYLSNPRYVVLAARADGRIIGYAMLVRDAAESGSAELSKLYLLPDFHGKGTSSALMDAALAAAATWGAGSMWLGVNQENERAQRFYLRCGFKIRGTRTFQLGDHVENDYVLSRPISC</sequence>
<keyword evidence="4" id="KW-0645">Protease</keyword>
<evidence type="ECO:0000259" key="3">
    <source>
        <dbReference type="PROSITE" id="PS51186"/>
    </source>
</evidence>
<dbReference type="Pfam" id="PF00583">
    <property type="entry name" value="Acetyltransf_1"/>
    <property type="match status" value="1"/>
</dbReference>
<dbReference type="GO" id="GO:0008233">
    <property type="term" value="F:peptidase activity"/>
    <property type="evidence" value="ECO:0007669"/>
    <property type="project" value="UniProtKB-KW"/>
</dbReference>
<proteinExistence type="predicted"/>
<dbReference type="GO" id="GO:0016747">
    <property type="term" value="F:acyltransferase activity, transferring groups other than amino-acyl groups"/>
    <property type="evidence" value="ECO:0007669"/>
    <property type="project" value="InterPro"/>
</dbReference>
<protein>
    <submittedName>
        <fullName evidence="4">Protease synthase and sporulation negative regulatory protein PAI 1</fullName>
        <ecNumber evidence="4">2.3.1.-</ecNumber>
    </submittedName>
</protein>
<evidence type="ECO:0000313" key="4">
    <source>
        <dbReference type="EMBL" id="VDM88311.1"/>
    </source>
</evidence>
<evidence type="ECO:0000256" key="1">
    <source>
        <dbReference type="ARBA" id="ARBA00022679"/>
    </source>
</evidence>
<keyword evidence="2 4" id="KW-0012">Acyltransferase</keyword>
<dbReference type="CDD" id="cd04301">
    <property type="entry name" value="NAT_SF"/>
    <property type="match status" value="1"/>
</dbReference>
<dbReference type="InterPro" id="IPR050832">
    <property type="entry name" value="Bact_Acetyltransf"/>
</dbReference>
<gene>
    <name evidence="4" type="primary">paiA</name>
    <name evidence="4" type="ORF">MB901379_01868</name>
</gene>